<keyword evidence="5 11" id="KW-0472">Membrane</keyword>
<dbReference type="SMART" id="SM00283">
    <property type="entry name" value="MA"/>
    <property type="match status" value="1"/>
</dbReference>
<feature type="domain" description="HAMP" evidence="13">
    <location>
        <begin position="326"/>
        <end position="380"/>
    </location>
</feature>
<feature type="coiled-coil region" evidence="9">
    <location>
        <begin position="585"/>
        <end position="623"/>
    </location>
</feature>
<feature type="region of interest" description="Disordered" evidence="10">
    <location>
        <begin position="400"/>
        <end position="445"/>
    </location>
</feature>
<keyword evidence="6 8" id="KW-0807">Transducer</keyword>
<evidence type="ECO:0000259" key="12">
    <source>
        <dbReference type="PROSITE" id="PS50111"/>
    </source>
</evidence>
<dbReference type="InterPro" id="IPR033479">
    <property type="entry name" value="dCache_1"/>
</dbReference>
<evidence type="ECO:0000256" key="9">
    <source>
        <dbReference type="SAM" id="Coils"/>
    </source>
</evidence>
<feature type="transmembrane region" description="Helical" evidence="11">
    <location>
        <begin position="302"/>
        <end position="329"/>
    </location>
</feature>
<evidence type="ECO:0000256" key="1">
    <source>
        <dbReference type="ARBA" id="ARBA00004651"/>
    </source>
</evidence>
<keyword evidence="9" id="KW-0175">Coiled coil</keyword>
<evidence type="ECO:0000313" key="15">
    <source>
        <dbReference type="Proteomes" id="UP000814385"/>
    </source>
</evidence>
<evidence type="ECO:0000256" key="10">
    <source>
        <dbReference type="SAM" id="MobiDB-lite"/>
    </source>
</evidence>
<dbReference type="Pfam" id="PF00015">
    <property type="entry name" value="MCPsignal"/>
    <property type="match status" value="1"/>
</dbReference>
<organism evidence="14 15">
    <name type="scientific">Billgrantia campisalis</name>
    <dbReference type="NCBI Taxonomy" id="74661"/>
    <lineage>
        <taxon>Bacteria</taxon>
        <taxon>Pseudomonadati</taxon>
        <taxon>Pseudomonadota</taxon>
        <taxon>Gammaproteobacteria</taxon>
        <taxon>Oceanospirillales</taxon>
        <taxon>Halomonadaceae</taxon>
        <taxon>Billgrantia</taxon>
    </lineage>
</organism>
<keyword evidence="2" id="KW-1003">Cell membrane</keyword>
<evidence type="ECO:0000259" key="13">
    <source>
        <dbReference type="PROSITE" id="PS50885"/>
    </source>
</evidence>
<evidence type="ECO:0000256" key="2">
    <source>
        <dbReference type="ARBA" id="ARBA00022475"/>
    </source>
</evidence>
<keyword evidence="3 11" id="KW-0812">Transmembrane</keyword>
<dbReference type="CDD" id="cd18773">
    <property type="entry name" value="PDC1_HK_sensor"/>
    <property type="match status" value="1"/>
</dbReference>
<dbReference type="PROSITE" id="PS50885">
    <property type="entry name" value="HAMP"/>
    <property type="match status" value="1"/>
</dbReference>
<evidence type="ECO:0000256" key="6">
    <source>
        <dbReference type="ARBA" id="ARBA00023224"/>
    </source>
</evidence>
<dbReference type="CDD" id="cd18774">
    <property type="entry name" value="PDC2_HK_sensor"/>
    <property type="match status" value="1"/>
</dbReference>
<feature type="compositionally biased region" description="Polar residues" evidence="10">
    <location>
        <begin position="410"/>
        <end position="429"/>
    </location>
</feature>
<dbReference type="SMART" id="SM00304">
    <property type="entry name" value="HAMP"/>
    <property type="match status" value="1"/>
</dbReference>
<dbReference type="PANTHER" id="PTHR43531">
    <property type="entry name" value="PROTEIN ICFG"/>
    <property type="match status" value="1"/>
</dbReference>
<dbReference type="Gene3D" id="1.10.287.950">
    <property type="entry name" value="Methyl-accepting chemotaxis protein"/>
    <property type="match status" value="1"/>
</dbReference>
<sequence>MSITHKMVVTFGLILATAVAGISGLAILQSRQAAVDAFAEASAQYLRQVDYSLTTLLDQVAQDAAFLAAEPLVREAHGTLTRYLDNRETRPMTPSRNAGTEAELYALYSRFANAHPGLAYVYLGTADGGYVQWPESNIGAGYDPRERPFYQAALNRPGEVVRTEAYYFAADDATIISSVHTVEDDDGRVAGVQGVDVSLAGLMGMINEIEFGEQGYLVLLEENGTVLAHPGDPAAGFRHVEALDDPSLAQLQALAHSGDALSQAVQHDGEAFHATVYRSPELGWTLIGLIPRHEMLAGANRLAWQLSLLGLLFLLLAILAAGAVARYLTAPIREVSGQMQEIASGEADLTQRLPVKSRDEIGELATQFNRFTDKIHDVLLDVRRGSRTVREAATAISTGSEDLARRSEGAASSLQETSASMEQISSTVEHTAAASRQADELAQGAAAEARESGSAVIRVVDLMEEIQTTSEQIAEIVTLIDDIAFQTNLLALNASVEAARAGQHGQGFAVVAEEVRHLARRSAEASRGIRGLIAASRDKVSRGSSQVRAAGESVQGLVNGVERVAGMLGEISVAAAEQSDGVGQVNQAVSELDRMTQQNALLVEQSRAAAHRLTEQAERLAQRVGGFVLREAAPAPAPRLDDAARSRLPAQAGARDRTGRPATV</sequence>
<comment type="subcellular location">
    <subcellularLocation>
        <location evidence="1">Cell membrane</location>
        <topology evidence="1">Multi-pass membrane protein</topology>
    </subcellularLocation>
</comment>
<dbReference type="Pfam" id="PF02743">
    <property type="entry name" value="dCache_1"/>
    <property type="match status" value="1"/>
</dbReference>
<dbReference type="InterPro" id="IPR051310">
    <property type="entry name" value="MCP_chemotaxis"/>
</dbReference>
<dbReference type="Pfam" id="PF00672">
    <property type="entry name" value="HAMP"/>
    <property type="match status" value="1"/>
</dbReference>
<keyword evidence="4 11" id="KW-1133">Transmembrane helix</keyword>
<evidence type="ECO:0000256" key="7">
    <source>
        <dbReference type="ARBA" id="ARBA00029447"/>
    </source>
</evidence>
<dbReference type="PANTHER" id="PTHR43531:SF16">
    <property type="entry name" value="METHYL-ACCEPTING CHEMOTAXIS PROTEIN II"/>
    <property type="match status" value="1"/>
</dbReference>
<dbReference type="RefSeq" id="WP_238977140.1">
    <property type="nucleotide sequence ID" value="NZ_JABFUC010000006.1"/>
</dbReference>
<dbReference type="Gene3D" id="3.30.450.20">
    <property type="entry name" value="PAS domain"/>
    <property type="match status" value="1"/>
</dbReference>
<dbReference type="CDD" id="cd11386">
    <property type="entry name" value="MCP_signal"/>
    <property type="match status" value="1"/>
</dbReference>
<gene>
    <name evidence="14" type="ORF">HOP52_09545</name>
</gene>
<evidence type="ECO:0000256" key="8">
    <source>
        <dbReference type="PROSITE-ProRule" id="PRU00284"/>
    </source>
</evidence>
<evidence type="ECO:0000256" key="5">
    <source>
        <dbReference type="ARBA" id="ARBA00023136"/>
    </source>
</evidence>
<feature type="compositionally biased region" description="Basic and acidic residues" evidence="10">
    <location>
        <begin position="654"/>
        <end position="664"/>
    </location>
</feature>
<protein>
    <submittedName>
        <fullName evidence="14">HAMP domain-containing protein</fullName>
    </submittedName>
</protein>
<keyword evidence="15" id="KW-1185">Reference proteome</keyword>
<comment type="similarity">
    <text evidence="7">Belongs to the methyl-accepting chemotaxis (MCP) protein family.</text>
</comment>
<dbReference type="InterPro" id="IPR003660">
    <property type="entry name" value="HAMP_dom"/>
</dbReference>
<reference evidence="14 15" key="1">
    <citation type="submission" date="2020-05" db="EMBL/GenBank/DDBJ databases">
        <title>Comparative genomic analysis of denitrifying bacteria from Halomonas genus.</title>
        <authorList>
            <person name="Wang L."/>
            <person name="Shao Z."/>
        </authorList>
    </citation>
    <scope>NUCLEOTIDE SEQUENCE [LARGE SCALE GENOMIC DNA]</scope>
    <source>
        <strain evidence="14 15">A4</strain>
    </source>
</reference>
<dbReference type="PROSITE" id="PS50111">
    <property type="entry name" value="CHEMOTAXIS_TRANSDUC_2"/>
    <property type="match status" value="1"/>
</dbReference>
<evidence type="ECO:0000256" key="3">
    <source>
        <dbReference type="ARBA" id="ARBA00022692"/>
    </source>
</evidence>
<dbReference type="InterPro" id="IPR004089">
    <property type="entry name" value="MCPsignal_dom"/>
</dbReference>
<proteinExistence type="inferred from homology"/>
<dbReference type="InterPro" id="IPR004090">
    <property type="entry name" value="Chemotax_Me-accpt_rcpt"/>
</dbReference>
<evidence type="ECO:0000256" key="11">
    <source>
        <dbReference type="SAM" id="Phobius"/>
    </source>
</evidence>
<dbReference type="Proteomes" id="UP000814385">
    <property type="component" value="Unassembled WGS sequence"/>
</dbReference>
<dbReference type="EMBL" id="JABFUC010000006">
    <property type="protein sequence ID" value="MCG6657997.1"/>
    <property type="molecule type" value="Genomic_DNA"/>
</dbReference>
<dbReference type="CDD" id="cd06225">
    <property type="entry name" value="HAMP"/>
    <property type="match status" value="1"/>
</dbReference>
<dbReference type="PRINTS" id="PR00260">
    <property type="entry name" value="CHEMTRNSDUCR"/>
</dbReference>
<dbReference type="SUPFAM" id="SSF58104">
    <property type="entry name" value="Methyl-accepting chemotaxis protein (MCP) signaling domain"/>
    <property type="match status" value="1"/>
</dbReference>
<name>A0ABS9P9S9_9GAMM</name>
<feature type="region of interest" description="Disordered" evidence="10">
    <location>
        <begin position="635"/>
        <end position="664"/>
    </location>
</feature>
<evidence type="ECO:0000256" key="4">
    <source>
        <dbReference type="ARBA" id="ARBA00022989"/>
    </source>
</evidence>
<accession>A0ABS9P9S9</accession>
<feature type="domain" description="Methyl-accepting transducer" evidence="12">
    <location>
        <begin position="385"/>
        <end position="614"/>
    </location>
</feature>
<comment type="caution">
    <text evidence="14">The sequence shown here is derived from an EMBL/GenBank/DDBJ whole genome shotgun (WGS) entry which is preliminary data.</text>
</comment>
<evidence type="ECO:0000313" key="14">
    <source>
        <dbReference type="EMBL" id="MCG6657997.1"/>
    </source>
</evidence>